<gene>
    <name evidence="10" type="ORF">R3P38DRAFT_2615116</name>
</gene>
<evidence type="ECO:0000256" key="8">
    <source>
        <dbReference type="SAM" id="MobiDB-lite"/>
    </source>
</evidence>
<evidence type="ECO:0000313" key="10">
    <source>
        <dbReference type="EMBL" id="KAK7038113.1"/>
    </source>
</evidence>
<feature type="region of interest" description="Disordered" evidence="8">
    <location>
        <begin position="1805"/>
        <end position="1897"/>
    </location>
</feature>
<comment type="caution">
    <text evidence="10">The sequence shown here is derived from an EMBL/GenBank/DDBJ whole genome shotgun (WGS) entry which is preliminary data.</text>
</comment>
<dbReference type="Pfam" id="PF00225">
    <property type="entry name" value="Kinesin"/>
    <property type="match status" value="2"/>
</dbReference>
<feature type="coiled-coil region" evidence="7">
    <location>
        <begin position="1020"/>
        <end position="1047"/>
    </location>
</feature>
<dbReference type="GO" id="GO:0051231">
    <property type="term" value="P:spindle elongation"/>
    <property type="evidence" value="ECO:0007669"/>
    <property type="project" value="TreeGrafter"/>
</dbReference>
<evidence type="ECO:0000313" key="11">
    <source>
        <dbReference type="Proteomes" id="UP001362999"/>
    </source>
</evidence>
<feature type="region of interest" description="Disordered" evidence="8">
    <location>
        <begin position="1659"/>
        <end position="1698"/>
    </location>
</feature>
<feature type="coiled-coil region" evidence="7">
    <location>
        <begin position="577"/>
        <end position="653"/>
    </location>
</feature>
<evidence type="ECO:0000256" key="7">
    <source>
        <dbReference type="SAM" id="Coils"/>
    </source>
</evidence>
<keyword evidence="11" id="KW-1185">Reference proteome</keyword>
<dbReference type="Gene3D" id="1.20.5.1700">
    <property type="match status" value="1"/>
</dbReference>
<proteinExistence type="inferred from homology"/>
<dbReference type="GO" id="GO:0007018">
    <property type="term" value="P:microtubule-based movement"/>
    <property type="evidence" value="ECO:0007669"/>
    <property type="project" value="InterPro"/>
</dbReference>
<comment type="subcellular location">
    <subcellularLocation>
        <location evidence="1">Cytoplasm</location>
    </subcellularLocation>
</comment>
<dbReference type="PRINTS" id="PR00380">
    <property type="entry name" value="KINESINHEAVY"/>
</dbReference>
<feature type="coiled-coil region" evidence="7">
    <location>
        <begin position="516"/>
        <end position="550"/>
    </location>
</feature>
<feature type="compositionally biased region" description="Low complexity" evidence="8">
    <location>
        <begin position="281"/>
        <end position="291"/>
    </location>
</feature>
<dbReference type="InterPro" id="IPR019821">
    <property type="entry name" value="Kinesin_motor_CS"/>
</dbReference>
<dbReference type="GO" id="GO:0003777">
    <property type="term" value="F:microtubule motor activity"/>
    <property type="evidence" value="ECO:0007669"/>
    <property type="project" value="InterPro"/>
</dbReference>
<dbReference type="PROSITE" id="PS00411">
    <property type="entry name" value="KINESIN_MOTOR_1"/>
    <property type="match status" value="1"/>
</dbReference>
<feature type="region of interest" description="Disordered" evidence="8">
    <location>
        <begin position="879"/>
        <end position="931"/>
    </location>
</feature>
<feature type="region of interest" description="Disordered" evidence="8">
    <location>
        <begin position="1113"/>
        <end position="1142"/>
    </location>
</feature>
<accession>A0AAW0CHB8</accession>
<feature type="binding site" evidence="6">
    <location>
        <begin position="117"/>
        <end position="124"/>
    </location>
    <ligand>
        <name>ATP</name>
        <dbReference type="ChEBI" id="CHEBI:30616"/>
    </ligand>
</feature>
<name>A0AAW0CHB8_9AGAR</name>
<feature type="compositionally biased region" description="Pro residues" evidence="8">
    <location>
        <begin position="267"/>
        <end position="280"/>
    </location>
</feature>
<dbReference type="InterPro" id="IPR036961">
    <property type="entry name" value="Kinesin_motor_dom_sf"/>
</dbReference>
<keyword evidence="5 7" id="KW-0175">Coiled coil</keyword>
<dbReference type="PANTHER" id="PTHR47969:SF15">
    <property type="entry name" value="CHROMOSOME-ASSOCIATED KINESIN KIF4A-RELATED"/>
    <property type="match status" value="1"/>
</dbReference>
<keyword evidence="6" id="KW-0505">Motor protein</keyword>
<reference evidence="10 11" key="1">
    <citation type="journal article" date="2024" name="J Genomics">
        <title>Draft genome sequencing and assembly of Favolaschia claudopus CIRM-BRFM 2984 isolated from oak limbs.</title>
        <authorList>
            <person name="Navarro D."/>
            <person name="Drula E."/>
            <person name="Chaduli D."/>
            <person name="Cazenave R."/>
            <person name="Ahrendt S."/>
            <person name="Wang J."/>
            <person name="Lipzen A."/>
            <person name="Daum C."/>
            <person name="Barry K."/>
            <person name="Grigoriev I.V."/>
            <person name="Favel A."/>
            <person name="Rosso M.N."/>
            <person name="Martin F."/>
        </authorList>
    </citation>
    <scope>NUCLEOTIDE SEQUENCE [LARGE SCALE GENOMIC DNA]</scope>
    <source>
        <strain evidence="10 11">CIRM-BRFM 2984</strain>
    </source>
</reference>
<dbReference type="SMART" id="SM00129">
    <property type="entry name" value="KISc"/>
    <property type="match status" value="1"/>
</dbReference>
<dbReference type="Proteomes" id="UP001362999">
    <property type="component" value="Unassembled WGS sequence"/>
</dbReference>
<protein>
    <submittedName>
        <fullName evidence="10">Kinesin-domain-containing protein</fullName>
    </submittedName>
</protein>
<dbReference type="GO" id="GO:0008017">
    <property type="term" value="F:microtubule binding"/>
    <property type="evidence" value="ECO:0007669"/>
    <property type="project" value="InterPro"/>
</dbReference>
<feature type="compositionally biased region" description="Polar residues" evidence="8">
    <location>
        <begin position="999"/>
        <end position="1010"/>
    </location>
</feature>
<dbReference type="SUPFAM" id="SSF52540">
    <property type="entry name" value="P-loop containing nucleoside triphosphate hydrolases"/>
    <property type="match status" value="1"/>
</dbReference>
<keyword evidence="4 6" id="KW-0067">ATP-binding</keyword>
<evidence type="ECO:0000256" key="4">
    <source>
        <dbReference type="ARBA" id="ARBA00022840"/>
    </source>
</evidence>
<dbReference type="InterPro" id="IPR027417">
    <property type="entry name" value="P-loop_NTPase"/>
</dbReference>
<feature type="compositionally biased region" description="Polar residues" evidence="8">
    <location>
        <begin position="1878"/>
        <end position="1888"/>
    </location>
</feature>
<evidence type="ECO:0000256" key="3">
    <source>
        <dbReference type="ARBA" id="ARBA00022741"/>
    </source>
</evidence>
<feature type="compositionally biased region" description="Basic and acidic residues" evidence="8">
    <location>
        <begin position="1672"/>
        <end position="1690"/>
    </location>
</feature>
<feature type="compositionally biased region" description="Polar residues" evidence="8">
    <location>
        <begin position="884"/>
        <end position="898"/>
    </location>
</feature>
<evidence type="ECO:0000256" key="5">
    <source>
        <dbReference type="ARBA" id="ARBA00023054"/>
    </source>
</evidence>
<evidence type="ECO:0000256" key="6">
    <source>
        <dbReference type="PROSITE-ProRule" id="PRU00283"/>
    </source>
</evidence>
<feature type="coiled-coil region" evidence="7">
    <location>
        <begin position="1431"/>
        <end position="1476"/>
    </location>
</feature>
<dbReference type="EMBL" id="JAWWNJ010000017">
    <property type="protein sequence ID" value="KAK7038113.1"/>
    <property type="molecule type" value="Genomic_DNA"/>
</dbReference>
<feature type="compositionally biased region" description="Pro residues" evidence="8">
    <location>
        <begin position="1833"/>
        <end position="1849"/>
    </location>
</feature>
<sequence length="2032" mass="224291">MAPSSASSSSTTSVQVALRIRPPTTQDSSIPARFQRTVLHATSHTQVSVDNAAGPATGGPVVPASAASAAAAAKKQVFSFDRVHGPPTTQHEMFTSNALPLISRFVEGFNCTILAYGQTSSGKTHTMTGVDLDADPTDPNNGMGIIPRAVSTIFHTAKQLRDDRAGTWTYQLKSSFIEIYNEDLIDLLVDDTGGGRREVQIREDKEGHIIWGGLREVAVKNPNEVMTLLRKGTSIRRTNETDMNAQSSRSHAIFSLTLTQRKFVGSGPPPRSSSPLPPNGRSPSRLARPGSVYGGGPGGPRVASPTGGRPPTPSFAHAMGRGGGLRPSSALGHSGDRSSMDDDGGEWVTIVSKFHFVDLAGSERLKRTAAAGERVKEGISINSGLLALGNVISALGDPSRAKAGMSHVPYRDSKLTRLLQDSLGGNAHTLMIACVSPAEWNVGETVNTLKYANRARNIKNSAVVNAREEGWDDVEWLQGTVKRLRAEVKVLKDGGAIPSGGSHAPAPEQAPLEGAGKKVLAQMTELQNNYEDLREKFVERTEELTRLRRELGERTRSGSGGAVGGTGKYEEIVGPVIEEYEKTISAMEAELNLNRVALRHTNEMVEEKEDELAVVTERHAATELYVEELRARVAKLTEREASTEAYVRDLEEKMKTYDESSITSSESMTDLKREVTRYRESESHSSKYIVDLEARLARTDESVLALQQTVEKLETECERRRQEVTLLQGKLESLQSDGDNWRSDLEERERKVRELEEQMEEWERKKKEAGEARTRLGTVVGEVAQARRSLQLDVNGNGSSSDVETPLASVALVPDEADRHPDHNAPLPQGDAAVQQQLVALQQTHTATLADLSSVTAKYRDALREISDLAAQIQEAKLAGHTPGESNNARSDSPTQETPVEKQFAESPPFRRRMTGGRSRESSAGEPQYNSAGRRLFFRQAASAESLHGRQRSLSQSQSLSQELSSVHSRKTSFSTSSSHSPSNSHSSPSGFLSPHSRPNLSISLPNSAASPVHPNERSVHSLEKEIMRLQEVLKEREAEIAVLEGSLKDSQASASVVPNGHVNGVDHTVPFPPAKPADPITPPTSAGVDEYANPAHLSPKTISQFDNIRRSMSHEPPRKHSLSVTDSESDLNGSSAFSDQDESLERLNELMLSMAQKESSHREIVEDLQSQLAQVRRQHDDLTALSRDQTANMSMEIDSLQRKHHEVLGDLEAAKERENRLAESLERAVAEHAVEIEDLQVKLDEARKAHDDAKEQHDKILQQRALESNDALAQAQKQHESALSKLAAEHAETLKQKEAQSSQALQTTEEQYYNALTKLRENHASTLETHASEAAAALERLRKEHAEEMRMLEIAREGSLTESQSSKDVALQELQDAHTSAVARKEASFVEELKDLKAEHARAITTKDEDFALERDKLRASYEGLAAKLKEEWRVESEQLNTALTALKEEGSSAAAKARSELDKTIQNQQEAQATLLRDIEQGHTEELAKLTTEHDAALKAAMAQAAGERETLLKTHTQETVLLKSQHQETITEVNNSLVDLHAQHREALEAMKTRHEQALVDERTRLTATLDDLKVQHVKELDTLRKDRDLLADELESHKAAASEFSLVREQTRQAHESAVGENTALVQRLEEQVSILDHDRERFAAEVTKLREELDKAHTAHSSSGSQHEAEMAQLREELEETREAHSSANAEREDFEAEIARLRGDLDKTRSAHSTAGAERDNLEAEVTKLREELQRTRNEQSKLVQDASNRESLVVELERHRSVLADVQENLQRVKDEKDTLQSEKTRSETLVRELQAQVLARSSSPPNGRPVPDRTLSYPRTVPGMKLPPPTPPPSVPPPPAPRTNGDASNSSHASSGVTSSSSRDSQLDSPLTSVGPSINGSAVDPKTTARLEQQAKQIDEQEVMIKTLNKQLTHCESDLQTHMDLVSTLETSLGDSEKNLRKARMHATELARERDTLNVKIEGLRGELEEAKREVVNVRNSVVQEKQTLEQRLDEERKQKERARQQLDLRMDELQKRKSKFACL</sequence>
<feature type="coiled-coil region" evidence="7">
    <location>
        <begin position="1955"/>
        <end position="2025"/>
    </location>
</feature>
<dbReference type="PROSITE" id="PS50067">
    <property type="entry name" value="KINESIN_MOTOR_2"/>
    <property type="match status" value="1"/>
</dbReference>
<organism evidence="10 11">
    <name type="scientific">Favolaschia claudopus</name>
    <dbReference type="NCBI Taxonomy" id="2862362"/>
    <lineage>
        <taxon>Eukaryota</taxon>
        <taxon>Fungi</taxon>
        <taxon>Dikarya</taxon>
        <taxon>Basidiomycota</taxon>
        <taxon>Agaricomycotina</taxon>
        <taxon>Agaricomycetes</taxon>
        <taxon>Agaricomycetidae</taxon>
        <taxon>Agaricales</taxon>
        <taxon>Marasmiineae</taxon>
        <taxon>Mycenaceae</taxon>
        <taxon>Favolaschia</taxon>
    </lineage>
</organism>
<comment type="similarity">
    <text evidence="6">Belongs to the TRAFAC class myosin-kinesin ATPase superfamily. Kinesin family.</text>
</comment>
<feature type="region of interest" description="Disordered" evidence="8">
    <location>
        <begin position="262"/>
        <end position="342"/>
    </location>
</feature>
<feature type="coiled-coil region" evidence="7">
    <location>
        <begin position="689"/>
        <end position="772"/>
    </location>
</feature>
<feature type="compositionally biased region" description="Low complexity" evidence="8">
    <location>
        <begin position="1856"/>
        <end position="1877"/>
    </location>
</feature>
<dbReference type="GO" id="GO:0005737">
    <property type="term" value="C:cytoplasm"/>
    <property type="evidence" value="ECO:0007669"/>
    <property type="project" value="UniProtKB-SubCell"/>
</dbReference>
<evidence type="ECO:0000256" key="2">
    <source>
        <dbReference type="ARBA" id="ARBA00022490"/>
    </source>
</evidence>
<evidence type="ECO:0000259" key="9">
    <source>
        <dbReference type="PROSITE" id="PS50067"/>
    </source>
</evidence>
<dbReference type="Gene3D" id="3.40.850.10">
    <property type="entry name" value="Kinesin motor domain"/>
    <property type="match status" value="1"/>
</dbReference>
<dbReference type="PANTHER" id="PTHR47969">
    <property type="entry name" value="CHROMOSOME-ASSOCIATED KINESIN KIF4A-RELATED"/>
    <property type="match status" value="1"/>
</dbReference>
<dbReference type="InterPro" id="IPR027640">
    <property type="entry name" value="Kinesin-like_fam"/>
</dbReference>
<feature type="coiled-coil region" evidence="7">
    <location>
        <begin position="1159"/>
        <end position="1359"/>
    </location>
</feature>
<dbReference type="GO" id="GO:0005524">
    <property type="term" value="F:ATP binding"/>
    <property type="evidence" value="ECO:0007669"/>
    <property type="project" value="UniProtKB-UniRule"/>
</dbReference>
<feature type="compositionally biased region" description="Polar residues" evidence="8">
    <location>
        <begin position="1123"/>
        <end position="1139"/>
    </location>
</feature>
<evidence type="ECO:0000256" key="1">
    <source>
        <dbReference type="ARBA" id="ARBA00004496"/>
    </source>
</evidence>
<dbReference type="InterPro" id="IPR001752">
    <property type="entry name" value="Kinesin_motor_dom"/>
</dbReference>
<dbReference type="GO" id="GO:0005875">
    <property type="term" value="C:microtubule associated complex"/>
    <property type="evidence" value="ECO:0007669"/>
    <property type="project" value="TreeGrafter"/>
</dbReference>
<keyword evidence="2" id="KW-0963">Cytoplasm</keyword>
<keyword evidence="3 6" id="KW-0547">Nucleotide-binding</keyword>
<feature type="domain" description="Kinesin motor" evidence="9">
    <location>
        <begin position="13"/>
        <end position="458"/>
    </location>
</feature>
<feature type="region of interest" description="Disordered" evidence="8">
    <location>
        <begin position="943"/>
        <end position="1019"/>
    </location>
</feature>
<feature type="compositionally biased region" description="Low complexity" evidence="8">
    <location>
        <begin position="952"/>
        <end position="997"/>
    </location>
</feature>
<dbReference type="GO" id="GO:0007052">
    <property type="term" value="P:mitotic spindle organization"/>
    <property type="evidence" value="ECO:0007669"/>
    <property type="project" value="TreeGrafter"/>
</dbReference>